<feature type="transmembrane region" description="Helical" evidence="2">
    <location>
        <begin position="29"/>
        <end position="47"/>
    </location>
</feature>
<feature type="compositionally biased region" description="Low complexity" evidence="1">
    <location>
        <begin position="516"/>
        <end position="530"/>
    </location>
</feature>
<dbReference type="InterPro" id="IPR046096">
    <property type="entry name" value="DUF6114"/>
</dbReference>
<dbReference type="STRING" id="1227457.C451_08503"/>
<dbReference type="eggNOG" id="arCOG14295">
    <property type="taxonomic scope" value="Archaea"/>
</dbReference>
<dbReference type="Proteomes" id="UP000011680">
    <property type="component" value="Unassembled WGS sequence"/>
</dbReference>
<feature type="region of interest" description="Disordered" evidence="1">
    <location>
        <begin position="509"/>
        <end position="530"/>
    </location>
</feature>
<feature type="region of interest" description="Disordered" evidence="1">
    <location>
        <begin position="543"/>
        <end position="671"/>
    </location>
</feature>
<dbReference type="OrthoDB" id="214857at2157"/>
<evidence type="ECO:0000256" key="2">
    <source>
        <dbReference type="SAM" id="Phobius"/>
    </source>
</evidence>
<keyword evidence="4" id="KW-1185">Reference proteome</keyword>
<dbReference type="EMBL" id="AOMF01000146">
    <property type="protein sequence ID" value="EMA53987.1"/>
    <property type="molecule type" value="Genomic_DNA"/>
</dbReference>
<comment type="caution">
    <text evidence="3">The sequence shown here is derived from an EMBL/GenBank/DDBJ whole genome shotgun (WGS) entry which is preliminary data.</text>
</comment>
<reference evidence="3 4" key="1">
    <citation type="journal article" date="2014" name="PLoS Genet.">
        <title>Phylogenetically driven sequencing of extremely halophilic archaea reveals strategies for static and dynamic osmo-response.</title>
        <authorList>
            <person name="Becker E.A."/>
            <person name="Seitzer P.M."/>
            <person name="Tritt A."/>
            <person name="Larsen D."/>
            <person name="Krusor M."/>
            <person name="Yao A.I."/>
            <person name="Wu D."/>
            <person name="Madern D."/>
            <person name="Eisen J.A."/>
            <person name="Darling A.E."/>
            <person name="Facciotti M.T."/>
        </authorList>
    </citation>
    <scope>NUCLEOTIDE SEQUENCE [LARGE SCALE GENOMIC DNA]</scope>
    <source>
        <strain evidence="3 4">JCM 13552</strain>
    </source>
</reference>
<feature type="compositionally biased region" description="Acidic residues" evidence="1">
    <location>
        <begin position="145"/>
        <end position="161"/>
    </location>
</feature>
<name>M0N7S6_9EURY</name>
<proteinExistence type="predicted"/>
<evidence type="ECO:0000256" key="1">
    <source>
        <dbReference type="SAM" id="MobiDB-lite"/>
    </source>
</evidence>
<dbReference type="AlphaFoldDB" id="M0N7S6"/>
<sequence length="671" mass="68213">MTQSGSGGGNGSVGTRRARFDRWRRGRPFAGGALLVVASLVIAWIPINIAPDTILIGETLSPIGLLFAALVFLCGIFALTRPGNADIFGIFGVVFSIFSLYGALGGFIIGTGLGIVGGVLCYAWRDESTEDGDDGGGGSGGTTEADFEFTDDETDAEESDDGLFGTRSRVRRAASADGGGAGGRTASIALLLVSVIVLGAFAHPLMTAAARDFPEQEGIDGTVVVADEFSGSGFNHENVTTDSSNRENVPAGKFSFKSDVNIEGLTMYKNFRGGPGGTSHLTIKGSSASAPGGLSLTASEAYFGRLGIGKDPVVIPAAREKWSTCPGEDFLFSIGDLGPLPGPPIDSSKVVTNTHQLSAQSITIENLELTMQGGTKSTSVSGTPECTKNPIEPVLDLITANALALLTDEGVISPNVTTNNFTVSDFAAPAEVQRNESYDVNATVTNAGYIEDETTVTYRRDGEMLAQRNVTLGPDNETTVSFTDIGTDGLSPGEYDHAITAGANETTGTLTITAPNSSANGSNASANASNASTNLTTAAANGTNESANATSSTNKTSVGNETTTPGENGTTTEPTTTAEPTTATESTTSTATPTPPPSGDAPSTTATDTASPTATDAPTATTTEAATAAAAEAGNASATTATAAPTARQNSTNGSALIGTPVLTSDRQGQR</sequence>
<keyword evidence="2" id="KW-1133">Transmembrane helix</keyword>
<feature type="compositionally biased region" description="Low complexity" evidence="1">
    <location>
        <begin position="600"/>
        <end position="647"/>
    </location>
</feature>
<evidence type="ECO:0000313" key="4">
    <source>
        <dbReference type="Proteomes" id="UP000011680"/>
    </source>
</evidence>
<feature type="region of interest" description="Disordered" evidence="1">
    <location>
        <begin position="129"/>
        <end position="163"/>
    </location>
</feature>
<protein>
    <recommendedName>
        <fullName evidence="5">CARDB domain-containing protein</fullName>
    </recommendedName>
</protein>
<accession>M0N7S6</accession>
<dbReference type="PATRIC" id="fig|1227457.3.peg.1572"/>
<dbReference type="eggNOG" id="arCOG07560">
    <property type="taxonomic scope" value="Archaea"/>
</dbReference>
<gene>
    <name evidence="3" type="ORF">C451_08503</name>
</gene>
<evidence type="ECO:0000313" key="3">
    <source>
        <dbReference type="EMBL" id="EMA53987.1"/>
    </source>
</evidence>
<feature type="compositionally biased region" description="Polar residues" evidence="1">
    <location>
        <begin position="662"/>
        <end position="671"/>
    </location>
</feature>
<keyword evidence="2" id="KW-0812">Transmembrane</keyword>
<dbReference type="RefSeq" id="WP_007739595.1">
    <property type="nucleotide sequence ID" value="NZ_AOMF01000146.1"/>
</dbReference>
<organism evidence="3 4">
    <name type="scientific">Halococcus thailandensis JCM 13552</name>
    <dbReference type="NCBI Taxonomy" id="1227457"/>
    <lineage>
        <taxon>Archaea</taxon>
        <taxon>Methanobacteriati</taxon>
        <taxon>Methanobacteriota</taxon>
        <taxon>Stenosarchaea group</taxon>
        <taxon>Halobacteria</taxon>
        <taxon>Halobacteriales</taxon>
        <taxon>Halococcaceae</taxon>
        <taxon>Halococcus</taxon>
    </lineage>
</organism>
<feature type="compositionally biased region" description="Low complexity" evidence="1">
    <location>
        <begin position="543"/>
        <end position="592"/>
    </location>
</feature>
<evidence type="ECO:0008006" key="5">
    <source>
        <dbReference type="Google" id="ProtNLM"/>
    </source>
</evidence>
<keyword evidence="2" id="KW-0472">Membrane</keyword>
<feature type="transmembrane region" description="Helical" evidence="2">
    <location>
        <begin position="59"/>
        <end position="80"/>
    </location>
</feature>
<feature type="transmembrane region" description="Helical" evidence="2">
    <location>
        <begin position="87"/>
        <end position="109"/>
    </location>
</feature>
<dbReference type="Pfam" id="PF19609">
    <property type="entry name" value="DUF6114"/>
    <property type="match status" value="1"/>
</dbReference>